<feature type="domain" description="CHRD" evidence="3">
    <location>
        <begin position="80"/>
        <end position="224"/>
    </location>
</feature>
<dbReference type="Pfam" id="PF07452">
    <property type="entry name" value="CHRD"/>
    <property type="match status" value="1"/>
</dbReference>
<dbReference type="OrthoDB" id="3554264at2759"/>
<evidence type="ECO:0000256" key="2">
    <source>
        <dbReference type="SAM" id="SignalP"/>
    </source>
</evidence>
<sequence length="224" mass="23344">MKFTLAAATATSILFASTVTASPTDGYGTYASYGSYQWANGAPVNGDQVSNNNPKTTDKPADMPVPPPAQKGGSPFVFTSTYNVVALGSEVRNGTVSVPGPSNAIGYFNYGINAHEDTICYNITLINVPGTYQSLARTATHIHEAARGTSGPPRLAFPNPIGYDSRRISVGCMTGPFTTGLNGADGKDTGTGFKVSRIEANPAGFFADVHTNLFPLGVVRGQLA</sequence>
<comment type="caution">
    <text evidence="4">The sequence shown here is derived from an EMBL/GenBank/DDBJ whole genome shotgun (WGS) entry which is preliminary data.</text>
</comment>
<keyword evidence="5" id="KW-1185">Reference proteome</keyword>
<evidence type="ECO:0000313" key="4">
    <source>
        <dbReference type="EMBL" id="CAD6447546.1"/>
    </source>
</evidence>
<dbReference type="Proteomes" id="UP000624404">
    <property type="component" value="Unassembled WGS sequence"/>
</dbReference>
<dbReference type="SMART" id="SM00754">
    <property type="entry name" value="CHRD"/>
    <property type="match status" value="1"/>
</dbReference>
<proteinExistence type="predicted"/>
<keyword evidence="2" id="KW-0732">Signal</keyword>
<dbReference type="InterPro" id="IPR010895">
    <property type="entry name" value="CHRD"/>
</dbReference>
<evidence type="ECO:0000256" key="1">
    <source>
        <dbReference type="SAM" id="MobiDB-lite"/>
    </source>
</evidence>
<feature type="region of interest" description="Disordered" evidence="1">
    <location>
        <begin position="44"/>
        <end position="66"/>
    </location>
</feature>
<name>A0A8H2W0N9_9HELO</name>
<feature type="signal peptide" evidence="2">
    <location>
        <begin position="1"/>
        <end position="21"/>
    </location>
</feature>
<protein>
    <submittedName>
        <fullName evidence="4">023261c1-28bc-44bd-b28a-cc70113b87b8</fullName>
    </submittedName>
</protein>
<organism evidence="4 5">
    <name type="scientific">Sclerotinia trifoliorum</name>
    <dbReference type="NCBI Taxonomy" id="28548"/>
    <lineage>
        <taxon>Eukaryota</taxon>
        <taxon>Fungi</taxon>
        <taxon>Dikarya</taxon>
        <taxon>Ascomycota</taxon>
        <taxon>Pezizomycotina</taxon>
        <taxon>Leotiomycetes</taxon>
        <taxon>Helotiales</taxon>
        <taxon>Sclerotiniaceae</taxon>
        <taxon>Sclerotinia</taxon>
    </lineage>
</organism>
<dbReference type="EMBL" id="CAJHIA010000028">
    <property type="protein sequence ID" value="CAD6447546.1"/>
    <property type="molecule type" value="Genomic_DNA"/>
</dbReference>
<accession>A0A8H2W0N9</accession>
<evidence type="ECO:0000313" key="5">
    <source>
        <dbReference type="Proteomes" id="UP000624404"/>
    </source>
</evidence>
<evidence type="ECO:0000259" key="3">
    <source>
        <dbReference type="SMART" id="SM00754"/>
    </source>
</evidence>
<gene>
    <name evidence="4" type="ORF">SCLTRI_LOCUS7338</name>
</gene>
<feature type="chain" id="PRO_5034019073" evidence="2">
    <location>
        <begin position="22"/>
        <end position="224"/>
    </location>
</feature>
<dbReference type="AlphaFoldDB" id="A0A8H2W0N9"/>
<reference evidence="4" key="1">
    <citation type="submission" date="2020-10" db="EMBL/GenBank/DDBJ databases">
        <authorList>
            <person name="Kusch S."/>
        </authorList>
    </citation>
    <scope>NUCLEOTIDE SEQUENCE</scope>
    <source>
        <strain evidence="4">SwB9</strain>
    </source>
</reference>